<dbReference type="Proteomes" id="UP000184275">
    <property type="component" value="Unassembled WGS sequence"/>
</dbReference>
<dbReference type="InterPro" id="IPR029060">
    <property type="entry name" value="PIN-like_dom_sf"/>
</dbReference>
<accession>A0A1M6VG39</accession>
<dbReference type="PANTHER" id="PTHR36173">
    <property type="entry name" value="RIBONUCLEASE VAPC16-RELATED"/>
    <property type="match status" value="1"/>
</dbReference>
<organism evidence="2 3">
    <name type="scientific">Fibrobacter intestinalis</name>
    <dbReference type="NCBI Taxonomy" id="28122"/>
    <lineage>
        <taxon>Bacteria</taxon>
        <taxon>Pseudomonadati</taxon>
        <taxon>Fibrobacterota</taxon>
        <taxon>Fibrobacteria</taxon>
        <taxon>Fibrobacterales</taxon>
        <taxon>Fibrobacteraceae</taxon>
        <taxon>Fibrobacter</taxon>
    </lineage>
</organism>
<dbReference type="CDD" id="cd09872">
    <property type="entry name" value="PIN_Sll0205-like"/>
    <property type="match status" value="1"/>
</dbReference>
<sequence length="124" mass="14607">MYLLDTHAIIWYVSGNIELSAKARQLMDYRKCFFSYASLWEIAIKQAKGTLEFNISIPELRNVLENECFAYLPPTEYDAERLKKLPDIHKDPFDRFIIAQAIENDLTIITRDTKIPLYEVKTTW</sequence>
<dbReference type="Pfam" id="PF01850">
    <property type="entry name" value="PIN"/>
    <property type="match status" value="1"/>
</dbReference>
<dbReference type="AlphaFoldDB" id="A0A1M6VG39"/>
<evidence type="ECO:0000313" key="2">
    <source>
        <dbReference type="EMBL" id="SHK80246.1"/>
    </source>
</evidence>
<reference evidence="3" key="1">
    <citation type="submission" date="2016-11" db="EMBL/GenBank/DDBJ databases">
        <authorList>
            <person name="Varghese N."/>
            <person name="Submissions S."/>
        </authorList>
    </citation>
    <scope>NUCLEOTIDE SEQUENCE [LARGE SCALE GENOMIC DNA]</scope>
    <source>
        <strain evidence="3">UWOS</strain>
    </source>
</reference>
<dbReference type="InterPro" id="IPR052919">
    <property type="entry name" value="TA_system_RNase"/>
</dbReference>
<dbReference type="EMBL" id="FRAW01000018">
    <property type="protein sequence ID" value="SHK80246.1"/>
    <property type="molecule type" value="Genomic_DNA"/>
</dbReference>
<evidence type="ECO:0000313" key="3">
    <source>
        <dbReference type="Proteomes" id="UP000184275"/>
    </source>
</evidence>
<proteinExistence type="predicted"/>
<keyword evidence="3" id="KW-1185">Reference proteome</keyword>
<dbReference type="PANTHER" id="PTHR36173:SF2">
    <property type="entry name" value="RIBONUCLEASE VAPC16"/>
    <property type="match status" value="1"/>
</dbReference>
<name>A0A1M6VG39_9BACT</name>
<dbReference type="InterPro" id="IPR002716">
    <property type="entry name" value="PIN_dom"/>
</dbReference>
<dbReference type="SUPFAM" id="SSF88723">
    <property type="entry name" value="PIN domain-like"/>
    <property type="match status" value="1"/>
</dbReference>
<dbReference type="RefSeq" id="WP_073304746.1">
    <property type="nucleotide sequence ID" value="NZ_FRAW01000018.1"/>
</dbReference>
<feature type="domain" description="PIN" evidence="1">
    <location>
        <begin position="2"/>
        <end position="115"/>
    </location>
</feature>
<protein>
    <submittedName>
        <fullName evidence="2">PIN domain nuclease, a component of toxin-antitoxin system (PIN domain)</fullName>
    </submittedName>
</protein>
<dbReference type="InterPro" id="IPR041705">
    <property type="entry name" value="PIN_Sll0205"/>
</dbReference>
<gene>
    <name evidence="2" type="ORF">SAMN05720469_11838</name>
</gene>
<dbReference type="Gene3D" id="3.40.50.1010">
    <property type="entry name" value="5'-nuclease"/>
    <property type="match status" value="1"/>
</dbReference>
<evidence type="ECO:0000259" key="1">
    <source>
        <dbReference type="Pfam" id="PF01850"/>
    </source>
</evidence>